<organism evidence="4 5">
    <name type="scientific">Erythroxylum novogranatense</name>
    <dbReference type="NCBI Taxonomy" id="1862640"/>
    <lineage>
        <taxon>Eukaryota</taxon>
        <taxon>Viridiplantae</taxon>
        <taxon>Streptophyta</taxon>
        <taxon>Embryophyta</taxon>
        <taxon>Tracheophyta</taxon>
        <taxon>Spermatophyta</taxon>
        <taxon>Magnoliopsida</taxon>
        <taxon>eudicotyledons</taxon>
        <taxon>Gunneridae</taxon>
        <taxon>Pentapetalae</taxon>
        <taxon>rosids</taxon>
        <taxon>fabids</taxon>
        <taxon>Malpighiales</taxon>
        <taxon>Erythroxylaceae</taxon>
        <taxon>Erythroxylum</taxon>
    </lineage>
</organism>
<protein>
    <recommendedName>
        <fullName evidence="3">Autophagy-related protein 13 N-terminal domain-containing protein</fullName>
    </recommendedName>
</protein>
<keyword evidence="1" id="KW-0072">Autophagy</keyword>
<feature type="region of interest" description="Disordered" evidence="2">
    <location>
        <begin position="323"/>
        <end position="394"/>
    </location>
</feature>
<dbReference type="GO" id="GO:1990316">
    <property type="term" value="C:Atg1/ULK1 kinase complex"/>
    <property type="evidence" value="ECO:0007669"/>
    <property type="project" value="InterPro"/>
</dbReference>
<reference evidence="4 5" key="1">
    <citation type="submission" date="2021-09" db="EMBL/GenBank/DDBJ databases">
        <title>Genomic insights and catalytic innovation underlie evolution of tropane alkaloids biosynthesis.</title>
        <authorList>
            <person name="Wang Y.-J."/>
            <person name="Tian T."/>
            <person name="Huang J.-P."/>
            <person name="Huang S.-X."/>
        </authorList>
    </citation>
    <scope>NUCLEOTIDE SEQUENCE [LARGE SCALE GENOMIC DNA]</scope>
    <source>
        <strain evidence="4">KIB-2018</strain>
        <tissue evidence="4">Leaf</tissue>
    </source>
</reference>
<dbReference type="GO" id="GO:0034727">
    <property type="term" value="P:piecemeal microautophagy of the nucleus"/>
    <property type="evidence" value="ECO:0007669"/>
    <property type="project" value="TreeGrafter"/>
</dbReference>
<sequence>MASSHSSPHSEIAKLEQIITEFYAKSLHIILESRTSCMSSRNFSGEQVLSSPSSSSSSSSSVRPRDKWFNLALRECPAALENLDLWRQSSLEPMVVDVILVRRPLDWDPVNFSPKRGLTGNFSLKERYPFCWGSDQDDIGCEATGGKVIERWLLQYESRRSRDSGTGSRRSSSTLHVVYKKSVLLLRSLYTMLRLLPAYKIFRDINSSGQICAFTLGHRVSSFSEPFTRKEDAEMQQFSFTPVDTSCGRLCLSVVYRSSISDVNSEPSTPMSPQFIPDYVGSPLTDPMKRVQCNPMTHGSPSSLPFSRRHSWSYDRYKASPSSISFSPSPTHSEPHVSSSNPSSQRFVPMNLPPLPPETSSIHKKNISFDEYSTSPNFTPSPSPSPSSPISIPGHLSKAILRSESAPVRIPASKLATSPLLFNKNNLPPSPPLRGSGSRNPRNEKSTTLIQTGNAAEKLVSLGKDDLKRFSGVKTTSSPRISFSRSPSRSFQDDYDFSEFPCPFDVEDDDVTDPGSSRPESLESGGLFPIRKSQDAAVGALVHMLKKAPPLRQDFSTSIDLPQESRSKMRGRNIEEQNQVSAMAMPMVQPSSSVASSRLVPLKTTADALEELRGYKEMKDMLLGQVGRSPMHNPSNA</sequence>
<dbReference type="Gene3D" id="3.30.900.10">
    <property type="entry name" value="HORMA domain"/>
    <property type="match status" value="1"/>
</dbReference>
<feature type="compositionally biased region" description="Low complexity" evidence="2">
    <location>
        <begin position="477"/>
        <end position="490"/>
    </location>
</feature>
<proteinExistence type="predicted"/>
<evidence type="ECO:0000313" key="5">
    <source>
        <dbReference type="Proteomes" id="UP001159364"/>
    </source>
</evidence>
<dbReference type="InterPro" id="IPR018731">
    <property type="entry name" value="Atg13_N"/>
</dbReference>
<dbReference type="AlphaFoldDB" id="A0AAV8TRQ3"/>
<dbReference type="PANTHER" id="PTHR13430">
    <property type="match status" value="1"/>
</dbReference>
<dbReference type="Proteomes" id="UP001159364">
    <property type="component" value="Linkage Group LG03"/>
</dbReference>
<feature type="region of interest" description="Disordered" evidence="2">
    <location>
        <begin position="505"/>
        <end position="527"/>
    </location>
</feature>
<dbReference type="GO" id="GO:0000407">
    <property type="term" value="C:phagophore assembly site"/>
    <property type="evidence" value="ECO:0007669"/>
    <property type="project" value="TreeGrafter"/>
</dbReference>
<evidence type="ECO:0000259" key="3">
    <source>
        <dbReference type="Pfam" id="PF10033"/>
    </source>
</evidence>
<evidence type="ECO:0000256" key="1">
    <source>
        <dbReference type="ARBA" id="ARBA00023006"/>
    </source>
</evidence>
<dbReference type="GO" id="GO:0034497">
    <property type="term" value="P:protein localization to phagophore assembly site"/>
    <property type="evidence" value="ECO:0007669"/>
    <property type="project" value="TreeGrafter"/>
</dbReference>
<gene>
    <name evidence="4" type="ORF">K2173_005235</name>
</gene>
<dbReference type="Pfam" id="PF10033">
    <property type="entry name" value="ATG13"/>
    <property type="match status" value="1"/>
</dbReference>
<dbReference type="InterPro" id="IPR036570">
    <property type="entry name" value="HORMA_dom_sf"/>
</dbReference>
<evidence type="ECO:0000313" key="4">
    <source>
        <dbReference type="EMBL" id="KAJ8769632.1"/>
    </source>
</evidence>
<feature type="domain" description="Autophagy-related protein 13 N-terminal" evidence="3">
    <location>
        <begin position="19"/>
        <end position="259"/>
    </location>
</feature>
<accession>A0AAV8TRQ3</accession>
<dbReference type="InterPro" id="IPR040182">
    <property type="entry name" value="ATG13"/>
</dbReference>
<keyword evidence="5" id="KW-1185">Reference proteome</keyword>
<comment type="caution">
    <text evidence="4">The sequence shown here is derived from an EMBL/GenBank/DDBJ whole genome shotgun (WGS) entry which is preliminary data.</text>
</comment>
<name>A0AAV8TRQ3_9ROSI</name>
<feature type="compositionally biased region" description="Low complexity" evidence="2">
    <location>
        <begin position="323"/>
        <end position="344"/>
    </location>
</feature>
<dbReference type="GO" id="GO:0000423">
    <property type="term" value="P:mitophagy"/>
    <property type="evidence" value="ECO:0007669"/>
    <property type="project" value="TreeGrafter"/>
</dbReference>
<dbReference type="EMBL" id="JAIWQS010000003">
    <property type="protein sequence ID" value="KAJ8769632.1"/>
    <property type="molecule type" value="Genomic_DNA"/>
</dbReference>
<feature type="region of interest" description="Disordered" evidence="2">
    <location>
        <begin position="470"/>
        <end position="490"/>
    </location>
</feature>
<dbReference type="PANTHER" id="PTHR13430:SF15">
    <property type="entry name" value="AUTOPHAGY-RELATED PROTEIN 13B"/>
    <property type="match status" value="1"/>
</dbReference>
<dbReference type="GO" id="GO:0005829">
    <property type="term" value="C:cytosol"/>
    <property type="evidence" value="ECO:0007669"/>
    <property type="project" value="TreeGrafter"/>
</dbReference>
<feature type="region of interest" description="Disordered" evidence="2">
    <location>
        <begin position="420"/>
        <end position="449"/>
    </location>
</feature>
<evidence type="ECO:0000256" key="2">
    <source>
        <dbReference type="SAM" id="MobiDB-lite"/>
    </source>
</evidence>